<name>A0A7I5EB25_HAECO</name>
<accession>A0A7I5EB25</accession>
<sequence length="104" mass="12042">MLFQRELVQLLPDTVIMATDGTGQKLKNGSHGHRIPKWDVLIGNPTARTHHGLDQHLQDRESFERNDEKWMLMFMKGHWNGRRGVHNARSALEEMDEVKASRLS</sequence>
<dbReference type="WBParaSite" id="HCON_00114670-00001">
    <property type="protein sequence ID" value="HCON_00114670-00001"/>
    <property type="gene ID" value="HCON_00114670"/>
</dbReference>
<reference evidence="2" key="1">
    <citation type="submission" date="2020-12" db="UniProtKB">
        <authorList>
            <consortium name="WormBaseParasite"/>
        </authorList>
    </citation>
    <scope>IDENTIFICATION</scope>
    <source>
        <strain evidence="2">MHco3</strain>
    </source>
</reference>
<evidence type="ECO:0000313" key="2">
    <source>
        <dbReference type="WBParaSite" id="HCON_00114670-00001"/>
    </source>
</evidence>
<keyword evidence="1" id="KW-1185">Reference proteome</keyword>
<evidence type="ECO:0000313" key="1">
    <source>
        <dbReference type="Proteomes" id="UP000025227"/>
    </source>
</evidence>
<dbReference type="Proteomes" id="UP000025227">
    <property type="component" value="Unplaced"/>
</dbReference>
<proteinExistence type="predicted"/>
<protein>
    <submittedName>
        <fullName evidence="2">Terminase_6C domain-containing protein</fullName>
    </submittedName>
</protein>
<organism evidence="1 2">
    <name type="scientific">Haemonchus contortus</name>
    <name type="common">Barber pole worm</name>
    <dbReference type="NCBI Taxonomy" id="6289"/>
    <lineage>
        <taxon>Eukaryota</taxon>
        <taxon>Metazoa</taxon>
        <taxon>Ecdysozoa</taxon>
        <taxon>Nematoda</taxon>
        <taxon>Chromadorea</taxon>
        <taxon>Rhabditida</taxon>
        <taxon>Rhabditina</taxon>
        <taxon>Rhabditomorpha</taxon>
        <taxon>Strongyloidea</taxon>
        <taxon>Trichostrongylidae</taxon>
        <taxon>Haemonchus</taxon>
    </lineage>
</organism>
<dbReference type="AlphaFoldDB" id="A0A7I5EB25"/>